<dbReference type="Pfam" id="PF01189">
    <property type="entry name" value="Methyltr_RsmB-F"/>
    <property type="match status" value="1"/>
</dbReference>
<gene>
    <name evidence="6" type="primary">rsmB_1</name>
    <name evidence="6" type="ORF">GALL_11780</name>
</gene>
<dbReference type="GO" id="GO:0003723">
    <property type="term" value="F:RNA binding"/>
    <property type="evidence" value="ECO:0007669"/>
    <property type="project" value="UniProtKB-KW"/>
</dbReference>
<dbReference type="AlphaFoldDB" id="A0A1J5TYE8"/>
<keyword evidence="2 6" id="KW-0808">Transferase</keyword>
<dbReference type="PANTHER" id="PTHR22807:SF61">
    <property type="entry name" value="NOL1_NOP2_SUN FAMILY PROTEIN _ ANTITERMINATION NUSB DOMAIN-CONTAINING PROTEIN"/>
    <property type="match status" value="1"/>
</dbReference>
<evidence type="ECO:0000256" key="3">
    <source>
        <dbReference type="ARBA" id="ARBA00022691"/>
    </source>
</evidence>
<dbReference type="EMBL" id="MLJW01000002">
    <property type="protein sequence ID" value="OIR18836.1"/>
    <property type="molecule type" value="Genomic_DNA"/>
</dbReference>
<dbReference type="GO" id="GO:0009383">
    <property type="term" value="F:rRNA (cytosine-C5-)-methyltransferase activity"/>
    <property type="evidence" value="ECO:0007669"/>
    <property type="project" value="TreeGrafter"/>
</dbReference>
<protein>
    <submittedName>
        <fullName evidence="6">Ribosomal RNA small subunit methyltransferase B</fullName>
        <ecNumber evidence="6">2.1.1.176</ecNumber>
    </submittedName>
</protein>
<dbReference type="SUPFAM" id="SSF53335">
    <property type="entry name" value="S-adenosyl-L-methionine-dependent methyltransferases"/>
    <property type="match status" value="1"/>
</dbReference>
<keyword evidence="1 6" id="KW-0489">Methyltransferase</keyword>
<evidence type="ECO:0000256" key="2">
    <source>
        <dbReference type="ARBA" id="ARBA00022679"/>
    </source>
</evidence>
<dbReference type="GO" id="GO:0070475">
    <property type="term" value="P:rRNA base methylation"/>
    <property type="evidence" value="ECO:0007669"/>
    <property type="project" value="TreeGrafter"/>
</dbReference>
<evidence type="ECO:0000256" key="4">
    <source>
        <dbReference type="ARBA" id="ARBA00022884"/>
    </source>
</evidence>
<dbReference type="EC" id="2.1.1.176" evidence="6"/>
<evidence type="ECO:0000313" key="6">
    <source>
        <dbReference type="EMBL" id="OIR18836.1"/>
    </source>
</evidence>
<name>A0A1J5TYE8_9ZZZZ</name>
<evidence type="ECO:0000259" key="5">
    <source>
        <dbReference type="PROSITE" id="PS51686"/>
    </source>
</evidence>
<dbReference type="GO" id="GO:0005829">
    <property type="term" value="C:cytosol"/>
    <property type="evidence" value="ECO:0007669"/>
    <property type="project" value="TreeGrafter"/>
</dbReference>
<dbReference type="PRINTS" id="PR02008">
    <property type="entry name" value="RCMTFAMILY"/>
</dbReference>
<sequence>MSIAHSQRNTFLGLYRALELQLRRDPGLPARLEAALRRERRFGSRDRRLYRELFYTAVRHLPWVEGADDDRLVGIVAALAAESPATSGFRAAFARPELAAAMDRTLLLPAWFRDECPAAFERPLFDVLQARTPLWLRIRPGAEARVRGEFERLGWTATASGALAGAWRLDVEADVTRTESATAGLVEVQDLGSQMILEAVAPQPGGRWLDACAGAGGKTLQLADLLGEGTVIDAVDVRPEVLDELERRARRAGVEVVGPDEEVGTEQPDGRAPGARVRVGNLGSGYDGVLVDAPCSGSGTWRRAPHLKWTSNPGWIRQCAERQSAVLADSAQRVRPGGVLVYATCSLCRSENEAVVEAFLAANPSFVPVPLAKTFGFAAGPGWLTIEPSRHDTDGFFVAQFRRSI</sequence>
<dbReference type="InterPro" id="IPR023267">
    <property type="entry name" value="RCMT"/>
</dbReference>
<keyword evidence="3" id="KW-0949">S-adenosyl-L-methionine</keyword>
<dbReference type="Gene3D" id="3.40.50.150">
    <property type="entry name" value="Vaccinia Virus protein VP39"/>
    <property type="match status" value="1"/>
</dbReference>
<proteinExistence type="predicted"/>
<evidence type="ECO:0000256" key="1">
    <source>
        <dbReference type="ARBA" id="ARBA00022603"/>
    </source>
</evidence>
<comment type="caution">
    <text evidence="6">The sequence shown here is derived from an EMBL/GenBank/DDBJ whole genome shotgun (WGS) entry which is preliminary data.</text>
</comment>
<keyword evidence="4" id="KW-0694">RNA-binding</keyword>
<reference evidence="6" key="1">
    <citation type="submission" date="2016-10" db="EMBL/GenBank/DDBJ databases">
        <title>Sequence of Gallionella enrichment culture.</title>
        <authorList>
            <person name="Poehlein A."/>
            <person name="Muehling M."/>
            <person name="Daniel R."/>
        </authorList>
    </citation>
    <scope>NUCLEOTIDE SEQUENCE</scope>
</reference>
<dbReference type="CDD" id="cd02440">
    <property type="entry name" value="AdoMet_MTases"/>
    <property type="match status" value="1"/>
</dbReference>
<dbReference type="PROSITE" id="PS51686">
    <property type="entry name" value="SAM_MT_RSMB_NOP"/>
    <property type="match status" value="1"/>
</dbReference>
<dbReference type="InterPro" id="IPR049560">
    <property type="entry name" value="MeTrfase_RsmB-F_NOP2_cat"/>
</dbReference>
<dbReference type="InterPro" id="IPR029063">
    <property type="entry name" value="SAM-dependent_MTases_sf"/>
</dbReference>
<feature type="domain" description="SAM-dependent MTase RsmB/NOP-type" evidence="5">
    <location>
        <begin position="124"/>
        <end position="404"/>
    </location>
</feature>
<dbReference type="PANTHER" id="PTHR22807">
    <property type="entry name" value="NOP2 YEAST -RELATED NOL1/NOP2/FMU SUN DOMAIN-CONTAINING"/>
    <property type="match status" value="1"/>
</dbReference>
<accession>A0A1J5TYE8</accession>
<dbReference type="InterPro" id="IPR001678">
    <property type="entry name" value="MeTrfase_RsmB-F_NOP2_dom"/>
</dbReference>
<organism evidence="6">
    <name type="scientific">mine drainage metagenome</name>
    <dbReference type="NCBI Taxonomy" id="410659"/>
    <lineage>
        <taxon>unclassified sequences</taxon>
        <taxon>metagenomes</taxon>
        <taxon>ecological metagenomes</taxon>
    </lineage>
</organism>